<reference evidence="4 5" key="1">
    <citation type="submission" date="2018-02" db="EMBL/GenBank/DDBJ databases">
        <title>Draft genome of wild Prunus yedoensis var. nudiflora.</title>
        <authorList>
            <person name="Baek S."/>
            <person name="Kim J.-H."/>
            <person name="Choi K."/>
            <person name="Kim G.-B."/>
            <person name="Cho A."/>
            <person name="Jang H."/>
            <person name="Shin C.-H."/>
            <person name="Yu H.-J."/>
            <person name="Mun J.-H."/>
        </authorList>
    </citation>
    <scope>NUCLEOTIDE SEQUENCE [LARGE SCALE GENOMIC DNA]</scope>
    <source>
        <strain evidence="5">cv. Jeju island</strain>
        <tissue evidence="4">Leaf</tissue>
    </source>
</reference>
<dbReference type="Pfam" id="PF01535">
    <property type="entry name" value="PPR"/>
    <property type="match status" value="1"/>
</dbReference>
<dbReference type="InterPro" id="IPR002885">
    <property type="entry name" value="PPR_rpt"/>
</dbReference>
<dbReference type="InterPro" id="IPR011990">
    <property type="entry name" value="TPR-like_helical_dom_sf"/>
</dbReference>
<dbReference type="Pfam" id="PF13041">
    <property type="entry name" value="PPR_2"/>
    <property type="match status" value="1"/>
</dbReference>
<feature type="repeat" description="PPR" evidence="3">
    <location>
        <begin position="59"/>
        <end position="93"/>
    </location>
</feature>
<protein>
    <submittedName>
        <fullName evidence="4">Pentatricopeptide repeat-containing protein</fullName>
    </submittedName>
</protein>
<name>A0A314XFI7_PRUYE</name>
<dbReference type="OrthoDB" id="185373at2759"/>
<dbReference type="Proteomes" id="UP000250321">
    <property type="component" value="Unassembled WGS sequence"/>
</dbReference>
<evidence type="ECO:0000313" key="5">
    <source>
        <dbReference type="Proteomes" id="UP000250321"/>
    </source>
</evidence>
<evidence type="ECO:0000256" key="2">
    <source>
        <dbReference type="ARBA" id="ARBA00022737"/>
    </source>
</evidence>
<dbReference type="EMBL" id="PJQY01002630">
    <property type="protein sequence ID" value="PQP92002.1"/>
    <property type="molecule type" value="Genomic_DNA"/>
</dbReference>
<evidence type="ECO:0000256" key="1">
    <source>
        <dbReference type="ARBA" id="ARBA00007626"/>
    </source>
</evidence>
<comment type="caution">
    <text evidence="4">The sequence shown here is derived from an EMBL/GenBank/DDBJ whole genome shotgun (WGS) entry which is preliminary data.</text>
</comment>
<gene>
    <name evidence="4" type="ORF">Pyn_32030</name>
</gene>
<dbReference type="PANTHER" id="PTHR47932:SF63">
    <property type="entry name" value="OS08G0290000 PROTEIN"/>
    <property type="match status" value="1"/>
</dbReference>
<dbReference type="AlphaFoldDB" id="A0A314XFI7"/>
<organism evidence="4 5">
    <name type="scientific">Prunus yedoensis var. nudiflora</name>
    <dbReference type="NCBI Taxonomy" id="2094558"/>
    <lineage>
        <taxon>Eukaryota</taxon>
        <taxon>Viridiplantae</taxon>
        <taxon>Streptophyta</taxon>
        <taxon>Embryophyta</taxon>
        <taxon>Tracheophyta</taxon>
        <taxon>Spermatophyta</taxon>
        <taxon>Magnoliopsida</taxon>
        <taxon>eudicotyledons</taxon>
        <taxon>Gunneridae</taxon>
        <taxon>Pentapetalae</taxon>
        <taxon>rosids</taxon>
        <taxon>fabids</taxon>
        <taxon>Rosales</taxon>
        <taxon>Rosaceae</taxon>
        <taxon>Amygdaloideae</taxon>
        <taxon>Amygdaleae</taxon>
        <taxon>Prunus</taxon>
    </lineage>
</organism>
<proteinExistence type="inferred from homology"/>
<dbReference type="PROSITE" id="PS51375">
    <property type="entry name" value="PPR"/>
    <property type="match status" value="1"/>
</dbReference>
<keyword evidence="2" id="KW-0677">Repeat</keyword>
<evidence type="ECO:0000256" key="3">
    <source>
        <dbReference type="PROSITE-ProRule" id="PRU00708"/>
    </source>
</evidence>
<keyword evidence="5" id="KW-1185">Reference proteome</keyword>
<dbReference type="GO" id="GO:0003729">
    <property type="term" value="F:mRNA binding"/>
    <property type="evidence" value="ECO:0007669"/>
    <property type="project" value="TreeGrafter"/>
</dbReference>
<dbReference type="Gene3D" id="1.25.40.10">
    <property type="entry name" value="Tetratricopeptide repeat domain"/>
    <property type="match status" value="1"/>
</dbReference>
<accession>A0A314XFI7</accession>
<sequence length="113" mass="12903">MYMLQRQVGALSRAGKIEAAANCLMKCPRRRCYMDAIVMGTGKMGFGESKTVRLMPARNVVSWNSMIAGLVKYDRLEEASRLFEEMPRRNVISYTAMIDGYAKKGDLERQEHF</sequence>
<dbReference type="NCBIfam" id="TIGR00756">
    <property type="entry name" value="PPR"/>
    <property type="match status" value="1"/>
</dbReference>
<dbReference type="PANTHER" id="PTHR47932">
    <property type="entry name" value="ATPASE EXPRESSION PROTEIN 3"/>
    <property type="match status" value="1"/>
</dbReference>
<comment type="similarity">
    <text evidence="1">Belongs to the PPR family. P subfamily.</text>
</comment>
<dbReference type="STRING" id="2094558.A0A314XFI7"/>
<evidence type="ECO:0000313" key="4">
    <source>
        <dbReference type="EMBL" id="PQP92002.1"/>
    </source>
</evidence>